<proteinExistence type="predicted"/>
<evidence type="ECO:0000313" key="3">
    <source>
        <dbReference type="Proteomes" id="UP000645217"/>
    </source>
</evidence>
<organism evidence="2 3">
    <name type="scientific">Sphaerisporangium melleum</name>
    <dbReference type="NCBI Taxonomy" id="321316"/>
    <lineage>
        <taxon>Bacteria</taxon>
        <taxon>Bacillati</taxon>
        <taxon>Actinomycetota</taxon>
        <taxon>Actinomycetes</taxon>
        <taxon>Streptosporangiales</taxon>
        <taxon>Streptosporangiaceae</taxon>
        <taxon>Sphaerisporangium</taxon>
    </lineage>
</organism>
<reference evidence="2" key="1">
    <citation type="journal article" date="2014" name="Int. J. Syst. Evol. Microbiol.">
        <title>Complete genome sequence of Corynebacterium casei LMG S-19264T (=DSM 44701T), isolated from a smear-ripened cheese.</title>
        <authorList>
            <consortium name="US DOE Joint Genome Institute (JGI-PGF)"/>
            <person name="Walter F."/>
            <person name="Albersmeier A."/>
            <person name="Kalinowski J."/>
            <person name="Ruckert C."/>
        </authorList>
    </citation>
    <scope>NUCLEOTIDE SEQUENCE</scope>
    <source>
        <strain evidence="2">JCM 13064</strain>
    </source>
</reference>
<gene>
    <name evidence="2" type="ORF">GCM10007964_01490</name>
</gene>
<feature type="compositionally biased region" description="Basic and acidic residues" evidence="1">
    <location>
        <begin position="9"/>
        <end position="19"/>
    </location>
</feature>
<keyword evidence="3" id="KW-1185">Reference proteome</keyword>
<dbReference type="RefSeq" id="WP_189160946.1">
    <property type="nucleotide sequence ID" value="NZ_BMNT01000001.1"/>
</dbReference>
<evidence type="ECO:0000256" key="1">
    <source>
        <dbReference type="SAM" id="MobiDB-lite"/>
    </source>
</evidence>
<evidence type="ECO:0000313" key="2">
    <source>
        <dbReference type="EMBL" id="GGK62020.1"/>
    </source>
</evidence>
<sequence>MAEPMSTERLAEIRDREQKAAPGPYVPEWDSCDCDDAAGCGLGHRWVTALRLPEPHTRSHTGEPQPWEFLYSEIGQFAPDTALFFATAGEDVRALLAEVERLNRVVGLLGRSLQSDSQDFIDVCSEVVTLRQDTAELEQMVAELTAKNLGLIGERDRLREAWQNLAKSMREIHGVHPMNVKDPDPARQYCEADGEPWPCPTYRLVMKAVGE</sequence>
<accession>A0A917QPL7</accession>
<comment type="caution">
    <text evidence="2">The sequence shown here is derived from an EMBL/GenBank/DDBJ whole genome shotgun (WGS) entry which is preliminary data.</text>
</comment>
<dbReference type="EMBL" id="BMNT01000001">
    <property type="protein sequence ID" value="GGK62020.1"/>
    <property type="molecule type" value="Genomic_DNA"/>
</dbReference>
<feature type="region of interest" description="Disordered" evidence="1">
    <location>
        <begin position="1"/>
        <end position="24"/>
    </location>
</feature>
<name>A0A917QPL7_9ACTN</name>
<dbReference type="Proteomes" id="UP000645217">
    <property type="component" value="Unassembled WGS sequence"/>
</dbReference>
<dbReference type="AlphaFoldDB" id="A0A917QPL7"/>
<reference evidence="2" key="2">
    <citation type="submission" date="2020-09" db="EMBL/GenBank/DDBJ databases">
        <authorList>
            <person name="Sun Q."/>
            <person name="Ohkuma M."/>
        </authorList>
    </citation>
    <scope>NUCLEOTIDE SEQUENCE</scope>
    <source>
        <strain evidence="2">JCM 13064</strain>
    </source>
</reference>
<protein>
    <submittedName>
        <fullName evidence="2">Uncharacterized protein</fullName>
    </submittedName>
</protein>